<keyword evidence="2" id="KW-0812">Transmembrane</keyword>
<accession>A0A2U1F4J2</accession>
<sequence>MGTGLDSFSNPQDIGALYPFVGSEVLLVVVGIVLWLAWHVRQIVIENQEYRRALELYQRVGMSRVLQQGGTESLADEQALATSGSSDTGPSAGSESATGATASPTGSRHSATSDAGGPGRPESAAH</sequence>
<feature type="region of interest" description="Disordered" evidence="1">
    <location>
        <begin position="71"/>
        <end position="126"/>
    </location>
</feature>
<protein>
    <submittedName>
        <fullName evidence="3">Uncharacterized protein</fullName>
    </submittedName>
</protein>
<keyword evidence="4" id="KW-1185">Reference proteome</keyword>
<dbReference type="OrthoDB" id="8450688at2"/>
<evidence type="ECO:0000313" key="3">
    <source>
        <dbReference type="EMBL" id="PVZ06950.1"/>
    </source>
</evidence>
<name>A0A2U1F4J2_9PSEU</name>
<evidence type="ECO:0000256" key="2">
    <source>
        <dbReference type="SAM" id="Phobius"/>
    </source>
</evidence>
<keyword evidence="2" id="KW-0472">Membrane</keyword>
<evidence type="ECO:0000313" key="4">
    <source>
        <dbReference type="Proteomes" id="UP000245639"/>
    </source>
</evidence>
<organism evidence="3 4">
    <name type="scientific">Actinomycetospora cinnamomea</name>
    <dbReference type="NCBI Taxonomy" id="663609"/>
    <lineage>
        <taxon>Bacteria</taxon>
        <taxon>Bacillati</taxon>
        <taxon>Actinomycetota</taxon>
        <taxon>Actinomycetes</taxon>
        <taxon>Pseudonocardiales</taxon>
        <taxon>Pseudonocardiaceae</taxon>
        <taxon>Actinomycetospora</taxon>
    </lineage>
</organism>
<gene>
    <name evidence="3" type="ORF">C8D89_112143</name>
</gene>
<dbReference type="Proteomes" id="UP000245639">
    <property type="component" value="Unassembled WGS sequence"/>
</dbReference>
<dbReference type="AlphaFoldDB" id="A0A2U1F4J2"/>
<dbReference type="RefSeq" id="WP_116709970.1">
    <property type="nucleotide sequence ID" value="NZ_QEKW01000012.1"/>
</dbReference>
<evidence type="ECO:0000256" key="1">
    <source>
        <dbReference type="SAM" id="MobiDB-lite"/>
    </source>
</evidence>
<comment type="caution">
    <text evidence="3">The sequence shown here is derived from an EMBL/GenBank/DDBJ whole genome shotgun (WGS) entry which is preliminary data.</text>
</comment>
<keyword evidence="2" id="KW-1133">Transmembrane helix</keyword>
<feature type="transmembrane region" description="Helical" evidence="2">
    <location>
        <begin position="16"/>
        <end position="38"/>
    </location>
</feature>
<reference evidence="3 4" key="1">
    <citation type="submission" date="2018-04" db="EMBL/GenBank/DDBJ databases">
        <title>Genomic Encyclopedia of Type Strains, Phase IV (KMG-IV): sequencing the most valuable type-strain genomes for metagenomic binning, comparative biology and taxonomic classification.</title>
        <authorList>
            <person name="Goeker M."/>
        </authorList>
    </citation>
    <scope>NUCLEOTIDE SEQUENCE [LARGE SCALE GENOMIC DNA]</scope>
    <source>
        <strain evidence="3 4">DSM 45771</strain>
    </source>
</reference>
<dbReference type="EMBL" id="QEKW01000012">
    <property type="protein sequence ID" value="PVZ06950.1"/>
    <property type="molecule type" value="Genomic_DNA"/>
</dbReference>
<proteinExistence type="predicted"/>
<feature type="compositionally biased region" description="Low complexity" evidence="1">
    <location>
        <begin position="88"/>
        <end position="107"/>
    </location>
</feature>